<feature type="domain" description="Glycosyltransferase subfamily 4-like N-terminal" evidence="3">
    <location>
        <begin position="12"/>
        <end position="176"/>
    </location>
</feature>
<dbReference type="GO" id="GO:0016757">
    <property type="term" value="F:glycosyltransferase activity"/>
    <property type="evidence" value="ECO:0007669"/>
    <property type="project" value="InterPro"/>
</dbReference>
<dbReference type="InterPro" id="IPR028098">
    <property type="entry name" value="Glyco_trans_4-like_N"/>
</dbReference>
<dbReference type="Gene3D" id="3.40.50.2000">
    <property type="entry name" value="Glycogen Phosphorylase B"/>
    <property type="match status" value="2"/>
</dbReference>
<evidence type="ECO:0000256" key="1">
    <source>
        <dbReference type="ARBA" id="ARBA00022679"/>
    </source>
</evidence>
<name>A0A926ISX4_9FIRM</name>
<dbReference type="AlphaFoldDB" id="A0A926ISX4"/>
<accession>A0A926ISX4</accession>
<dbReference type="GO" id="GO:0009103">
    <property type="term" value="P:lipopolysaccharide biosynthetic process"/>
    <property type="evidence" value="ECO:0007669"/>
    <property type="project" value="TreeGrafter"/>
</dbReference>
<gene>
    <name evidence="4" type="ORF">H8706_06370</name>
</gene>
<protein>
    <submittedName>
        <fullName evidence="4">Glycosyltransferase family 4 protein</fullName>
    </submittedName>
</protein>
<evidence type="ECO:0000259" key="3">
    <source>
        <dbReference type="Pfam" id="PF13439"/>
    </source>
</evidence>
<dbReference type="SUPFAM" id="SSF53756">
    <property type="entry name" value="UDP-Glycosyltransferase/glycogen phosphorylase"/>
    <property type="match status" value="1"/>
</dbReference>
<dbReference type="PANTHER" id="PTHR46401">
    <property type="entry name" value="GLYCOSYLTRANSFERASE WBBK-RELATED"/>
    <property type="match status" value="1"/>
</dbReference>
<dbReference type="Proteomes" id="UP000647416">
    <property type="component" value="Unassembled WGS sequence"/>
</dbReference>
<reference evidence="4" key="1">
    <citation type="submission" date="2020-08" db="EMBL/GenBank/DDBJ databases">
        <title>Genome public.</title>
        <authorList>
            <person name="Liu C."/>
            <person name="Sun Q."/>
        </authorList>
    </citation>
    <scope>NUCLEOTIDE SEQUENCE</scope>
    <source>
        <strain evidence="4">NSJ-50</strain>
    </source>
</reference>
<feature type="domain" description="Glycosyl transferase family 1" evidence="2">
    <location>
        <begin position="184"/>
        <end position="344"/>
    </location>
</feature>
<dbReference type="Pfam" id="PF00534">
    <property type="entry name" value="Glycos_transf_1"/>
    <property type="match status" value="1"/>
</dbReference>
<comment type="caution">
    <text evidence="4">The sequence shown here is derived from an EMBL/GenBank/DDBJ whole genome shotgun (WGS) entry which is preliminary data.</text>
</comment>
<dbReference type="InterPro" id="IPR001296">
    <property type="entry name" value="Glyco_trans_1"/>
</dbReference>
<keyword evidence="5" id="KW-1185">Reference proteome</keyword>
<evidence type="ECO:0000313" key="4">
    <source>
        <dbReference type="EMBL" id="MBC8596491.1"/>
    </source>
</evidence>
<dbReference type="PANTHER" id="PTHR46401:SF2">
    <property type="entry name" value="GLYCOSYLTRANSFERASE WBBK-RELATED"/>
    <property type="match status" value="1"/>
</dbReference>
<organism evidence="4 5">
    <name type="scientific">Qingrenia yutianensis</name>
    <dbReference type="NCBI Taxonomy" id="2763676"/>
    <lineage>
        <taxon>Bacteria</taxon>
        <taxon>Bacillati</taxon>
        <taxon>Bacillota</taxon>
        <taxon>Clostridia</taxon>
        <taxon>Eubacteriales</taxon>
        <taxon>Oscillospiraceae</taxon>
        <taxon>Qingrenia</taxon>
    </lineage>
</organism>
<proteinExistence type="predicted"/>
<sequence length="367" mass="41116">MLGHKRIPSREGGVEIVVGELSSRMHEKGHDVTVYNRSGAHVSGKEFGTVDVKDYNGVKLKKVFTLNVKGLAAMTSSFCAAVCAAFGKYDVVHFHAEGPCAMMWIPKMFGKRVVATIHGLDWQRAKWGGFATKYLQFGEKVAAKCADEIIVLSKNVQQYFKDTYNRDTRFIPNGIDKMPMQDADIIKQNWGLEKDNYILFLGRIVPEKGILYLIKAFKSIKTDKKLVIAGGSSDTTDFMNEIEREAVDDDRIIFTGFIQGKTLEELYSNAYIYVLPSDLEGMPISLLEAMSYGNCCVVSSIPECTEVVQDKAVVFEQGNADALKNTLQSLCDTPDTVKKYKNGASDYICCKYNWDDVVDKTLELYER</sequence>
<keyword evidence="1" id="KW-0808">Transferase</keyword>
<dbReference type="Pfam" id="PF13439">
    <property type="entry name" value="Glyco_transf_4"/>
    <property type="match status" value="1"/>
</dbReference>
<dbReference type="CDD" id="cd03801">
    <property type="entry name" value="GT4_PimA-like"/>
    <property type="match status" value="1"/>
</dbReference>
<dbReference type="EMBL" id="JACRTE010000006">
    <property type="protein sequence ID" value="MBC8596491.1"/>
    <property type="molecule type" value="Genomic_DNA"/>
</dbReference>
<evidence type="ECO:0000313" key="5">
    <source>
        <dbReference type="Proteomes" id="UP000647416"/>
    </source>
</evidence>
<evidence type="ECO:0000259" key="2">
    <source>
        <dbReference type="Pfam" id="PF00534"/>
    </source>
</evidence>